<evidence type="ECO:0000256" key="2">
    <source>
        <dbReference type="ARBA" id="ARBA00009045"/>
    </source>
</evidence>
<dbReference type="InterPro" id="IPR022764">
    <property type="entry name" value="Peptidase_S54_rhomboid_dom"/>
</dbReference>
<dbReference type="EMBL" id="CANHGI010000006">
    <property type="protein sequence ID" value="CAI5454953.1"/>
    <property type="molecule type" value="Genomic_DNA"/>
</dbReference>
<feature type="transmembrane region" description="Helical" evidence="6">
    <location>
        <begin position="50"/>
        <end position="72"/>
    </location>
</feature>
<feature type="transmembrane region" description="Helical" evidence="6">
    <location>
        <begin position="222"/>
        <end position="242"/>
    </location>
</feature>
<reference evidence="8" key="1">
    <citation type="submission" date="2022-11" db="EMBL/GenBank/DDBJ databases">
        <authorList>
            <person name="Kikuchi T."/>
        </authorList>
    </citation>
    <scope>NUCLEOTIDE SEQUENCE</scope>
    <source>
        <strain evidence="8">PS1010</strain>
    </source>
</reference>
<feature type="transmembrane region" description="Helical" evidence="6">
    <location>
        <begin position="163"/>
        <end position="182"/>
    </location>
</feature>
<evidence type="ECO:0000313" key="8">
    <source>
        <dbReference type="EMBL" id="CAI5454953.1"/>
    </source>
</evidence>
<comment type="caution">
    <text evidence="8">The sequence shown here is derived from an EMBL/GenBank/DDBJ whole genome shotgun (WGS) entry which is preliminary data.</text>
</comment>
<dbReference type="PANTHER" id="PTHR45840">
    <property type="entry name" value="RHOMBOID-RELATED PROTEIN"/>
    <property type="match status" value="1"/>
</dbReference>
<dbReference type="SUPFAM" id="SSF144091">
    <property type="entry name" value="Rhomboid-like"/>
    <property type="match status" value="1"/>
</dbReference>
<comment type="subcellular location">
    <subcellularLocation>
        <location evidence="1">Membrane</location>
        <topology evidence="1">Multi-pass membrane protein</topology>
    </subcellularLocation>
</comment>
<dbReference type="PANTHER" id="PTHR45840:SF2">
    <property type="entry name" value="PROTEIN RHOMBOID-RELATED"/>
    <property type="match status" value="1"/>
</dbReference>
<dbReference type="OrthoDB" id="418595at2759"/>
<dbReference type="GO" id="GO:0004252">
    <property type="term" value="F:serine-type endopeptidase activity"/>
    <property type="evidence" value="ECO:0007669"/>
    <property type="project" value="InterPro"/>
</dbReference>
<dbReference type="AlphaFoldDB" id="A0A9P1J134"/>
<evidence type="ECO:0000256" key="6">
    <source>
        <dbReference type="SAM" id="Phobius"/>
    </source>
</evidence>
<evidence type="ECO:0000256" key="1">
    <source>
        <dbReference type="ARBA" id="ARBA00004141"/>
    </source>
</evidence>
<evidence type="ECO:0000259" key="7">
    <source>
        <dbReference type="Pfam" id="PF01694"/>
    </source>
</evidence>
<dbReference type="GO" id="GO:0016020">
    <property type="term" value="C:membrane"/>
    <property type="evidence" value="ECO:0007669"/>
    <property type="project" value="UniProtKB-SubCell"/>
</dbReference>
<evidence type="ECO:0000313" key="9">
    <source>
        <dbReference type="Proteomes" id="UP001152747"/>
    </source>
</evidence>
<evidence type="ECO:0000256" key="4">
    <source>
        <dbReference type="ARBA" id="ARBA00022989"/>
    </source>
</evidence>
<protein>
    <recommendedName>
        <fullName evidence="7">Peptidase S54 rhomboid domain-containing protein</fullName>
    </recommendedName>
</protein>
<keyword evidence="5 6" id="KW-0472">Membrane</keyword>
<feature type="transmembrane region" description="Helical" evidence="6">
    <location>
        <begin position="92"/>
        <end position="110"/>
    </location>
</feature>
<feature type="transmembrane region" description="Helical" evidence="6">
    <location>
        <begin position="189"/>
        <end position="210"/>
    </location>
</feature>
<proteinExistence type="inferred from homology"/>
<dbReference type="Proteomes" id="UP001152747">
    <property type="component" value="Unassembled WGS sequence"/>
</dbReference>
<feature type="transmembrane region" description="Helical" evidence="6">
    <location>
        <begin position="122"/>
        <end position="143"/>
    </location>
</feature>
<keyword evidence="9" id="KW-1185">Reference proteome</keyword>
<keyword evidence="3 6" id="KW-0812">Transmembrane</keyword>
<organism evidence="8 9">
    <name type="scientific">Caenorhabditis angaria</name>
    <dbReference type="NCBI Taxonomy" id="860376"/>
    <lineage>
        <taxon>Eukaryota</taxon>
        <taxon>Metazoa</taxon>
        <taxon>Ecdysozoa</taxon>
        <taxon>Nematoda</taxon>
        <taxon>Chromadorea</taxon>
        <taxon>Rhabditida</taxon>
        <taxon>Rhabditina</taxon>
        <taxon>Rhabditomorpha</taxon>
        <taxon>Rhabditoidea</taxon>
        <taxon>Rhabditidae</taxon>
        <taxon>Peloderinae</taxon>
        <taxon>Caenorhabditis</taxon>
    </lineage>
</organism>
<dbReference type="Gene3D" id="1.20.1540.10">
    <property type="entry name" value="Rhomboid-like"/>
    <property type="match status" value="1"/>
</dbReference>
<evidence type="ECO:0000256" key="3">
    <source>
        <dbReference type="ARBA" id="ARBA00022692"/>
    </source>
</evidence>
<evidence type="ECO:0000256" key="5">
    <source>
        <dbReference type="ARBA" id="ARBA00023136"/>
    </source>
</evidence>
<comment type="similarity">
    <text evidence="2">Belongs to the peptidase S54 family.</text>
</comment>
<dbReference type="InterPro" id="IPR035952">
    <property type="entry name" value="Rhomboid-like_sf"/>
</dbReference>
<dbReference type="Pfam" id="PF01694">
    <property type="entry name" value="Rhomboid"/>
    <property type="match status" value="1"/>
</dbReference>
<keyword evidence="4 6" id="KW-1133">Transmembrane helix</keyword>
<accession>A0A9P1J134</accession>
<gene>
    <name evidence="8" type="ORF">CAMP_LOCUS17590</name>
</gene>
<name>A0A9P1J134_9PELO</name>
<feature type="transmembrane region" description="Helical" evidence="6">
    <location>
        <begin position="254"/>
        <end position="273"/>
    </location>
</feature>
<feature type="domain" description="Peptidase S54 rhomboid" evidence="7">
    <location>
        <begin position="98"/>
        <end position="241"/>
    </location>
</feature>
<dbReference type="InterPro" id="IPR051739">
    <property type="entry name" value="Rhomboid_IM_Serine_Proteases"/>
</dbReference>
<sequence length="293" mass="34415">MDLEQNKNCGKEQQENIKFQKLKLWLKYIATFVISKEQRKQVYFGINKKTWMHLPTFIVLMTIFQLSIYTYYELQVFSLPANDQIMIQRNTHHFGITIWRLFTNALIYSGKYRLLKNMSIQILFGIPLEIAFSAMHIIPLYVGGILFTDIFLKAVWARWIDNIGYSSGAFALVFAQISNLVVNNKDIPFYFVQLFFISIYVISEFVENVYYNDGTPKIYCVYNLYIFAAVYGFIYGLCIICYKKKTSRWNTARVIILSIFFSCLAVAILKVYFGNYRKFFADPTPIFLQQNLA</sequence>